<evidence type="ECO:0000259" key="4">
    <source>
        <dbReference type="PROSITE" id="PS51192"/>
    </source>
</evidence>
<dbReference type="Pfam" id="PF04434">
    <property type="entry name" value="SWIM"/>
    <property type="match status" value="1"/>
</dbReference>
<keyword evidence="2" id="KW-0479">Metal-binding</keyword>
<keyword evidence="2" id="KW-0863">Zinc-finger</keyword>
<dbReference type="InterPro" id="IPR049730">
    <property type="entry name" value="SNF2/RAD54-like_C"/>
</dbReference>
<dbReference type="Gene3D" id="3.40.50.10810">
    <property type="entry name" value="Tandem AAA-ATPase domain"/>
    <property type="match status" value="1"/>
</dbReference>
<reference evidence="6 7" key="1">
    <citation type="submission" date="2019-06" db="EMBL/GenBank/DDBJ databases">
        <authorList>
            <person name="Rodrigo-Torres L."/>
            <person name="Arahal R. D."/>
            <person name="Lucena T."/>
        </authorList>
    </citation>
    <scope>NUCLEOTIDE SEQUENCE [LARGE SCALE GENOMIC DNA]</scope>
    <source>
        <strain evidence="6 7">INIA P508</strain>
    </source>
</reference>
<dbReference type="SMART" id="SM00487">
    <property type="entry name" value="DEXDc"/>
    <property type="match status" value="1"/>
</dbReference>
<accession>A0A508YI35</accession>
<sequence>MNQKWRSYFNATILKRGRDYVANDCVKSFHISKNDDNMLLVNAKVIGSKAYRVSITHDLTSRQWNMECSCPFAKKGNYCKHEAAVLYAYENQANRPKSHQSADRILWQEYLDKVYNARCANGQFYFDIRTILGDLEMPMAKWLSTPDLPYDDIFDYSDLQPMYSFSAADREPEAAFKRSFHFSFKPGKKAIGSLTCTKNKLLTLQCTNPTHRDRICSHKITLIDAFIEFVTIININDATSVSAENFIQFADQHLLSNRPLEENQASRQLQIIPNIVIQDYWDSCELRVGLPDGFKYKITSFPRFLAAWNHKESLKLGAKLTINFAADQFDAPSLKLLNEFYTAFGYEALLNSDTGYGVETKDIPINGRIADVLYHYAQENNGIPATINGDKTILQATVEPLSKPKLIIKTSFDKQQLEGINITHPKTDDFRTVPHAHGFEAEYEITDDEFIKLTPTSSITNELVNELDKPGEPFTIGRVRVPVFMNDILPDLKQNANVDFQDEELVRSKILPRPEFIFRFNATSHELLLKAFVKYGKFTLPLRGRFEGEMMNRGLFQDVPAETRILEQLSELGLGTPLDNEHYENTYVLERTPANTYHLLQEVIPALKRLGHVEGSAAFRRLKVMPAPNFSIEAAFENDLLNLEFVGEGLNAKQAVKILQSYHENQSYAELDDGTILDLTKKAQQLAQIEKLVAGLELTPTQLAKGKIQLPGYRAVYLDTMLQKQHELDCRRNGRLSELIENFDHDDQQPFDLPDDLASTLRDYQKKGTAWLMKLAHYQFGGILADEMGLGKTLQIIAMLRSMPTKQPALIVAPASLVLNWEAEFKKFAPQTKLTTIIGTKAQRRKLIAQADDYEVVLTSYDLLKRDIELYADQTFSFEIIDEAQAIKNHSTAVAKAVKAVTAQHRFALTGTPIENRLDELWSIFDFIMLGYLFNHRQFGKRFVNPIQAGDQAALTQLQEMTAPFILRRTKKQVLKEIPDKMEETYFVGMSKAQQDLYNAHVARLKDWLNNTDEAEFKNTKLEILAEFTRIRQICCAPQTAYEDFKGSAAKLDTCVEFVENALEEDHKLLIFSQFTSMLALIKERLQKKGIPTYEIIGQTPKAERLKRVNDFNANDDVKVFLISLKAGGTGLNLTSADTVLFFDPWWNAAAEEQAIGRAHRMGQKHVVSVYRLIAKGTIEEKILAMQEQKRQLAQDLLSGSQVANSRLTKQDLVKILA</sequence>
<dbReference type="SUPFAM" id="SSF52540">
    <property type="entry name" value="P-loop containing nucleoside triphosphate hydrolases"/>
    <property type="match status" value="2"/>
</dbReference>
<dbReference type="InterPro" id="IPR027417">
    <property type="entry name" value="P-loop_NTPase"/>
</dbReference>
<dbReference type="Pfam" id="PF00271">
    <property type="entry name" value="Helicase_C"/>
    <property type="match status" value="1"/>
</dbReference>
<dbReference type="InterPro" id="IPR014001">
    <property type="entry name" value="Helicase_ATP-bd"/>
</dbReference>
<dbReference type="InterPro" id="IPR001650">
    <property type="entry name" value="Helicase_C-like"/>
</dbReference>
<keyword evidence="2" id="KW-0862">Zinc</keyword>
<dbReference type="Pfam" id="PF08455">
    <property type="entry name" value="SNF2_assoc"/>
    <property type="match status" value="1"/>
</dbReference>
<evidence type="ECO:0000313" key="7">
    <source>
        <dbReference type="Proteomes" id="UP000365705"/>
    </source>
</evidence>
<dbReference type="Pfam" id="PF00176">
    <property type="entry name" value="SNF2-rel_dom"/>
    <property type="match status" value="1"/>
</dbReference>
<dbReference type="RefSeq" id="WP_143112869.1">
    <property type="nucleotide sequence ID" value="NZ_CABFNH010000009.1"/>
</dbReference>
<evidence type="ECO:0000256" key="2">
    <source>
        <dbReference type="PROSITE-ProRule" id="PRU00325"/>
    </source>
</evidence>
<dbReference type="CDD" id="cd18012">
    <property type="entry name" value="DEXQc_arch_SWI2_SNF2"/>
    <property type="match status" value="1"/>
</dbReference>
<dbReference type="PROSITE" id="PS50966">
    <property type="entry name" value="ZF_SWIM"/>
    <property type="match status" value="1"/>
</dbReference>
<dbReference type="InterPro" id="IPR038718">
    <property type="entry name" value="SNF2-like_sf"/>
</dbReference>
<name>A0A508YI35_LIMMU</name>
<dbReference type="CDD" id="cd18793">
    <property type="entry name" value="SF2_C_SNF"/>
    <property type="match status" value="1"/>
</dbReference>
<dbReference type="SMART" id="SM00490">
    <property type="entry name" value="HELICc"/>
    <property type="match status" value="1"/>
</dbReference>
<dbReference type="PANTHER" id="PTHR10799">
    <property type="entry name" value="SNF2/RAD54 HELICASE FAMILY"/>
    <property type="match status" value="1"/>
</dbReference>
<dbReference type="InterPro" id="IPR000330">
    <property type="entry name" value="SNF2_N"/>
</dbReference>
<dbReference type="EMBL" id="CABFNH010000009">
    <property type="protein sequence ID" value="VTZ89645.1"/>
    <property type="molecule type" value="Genomic_DNA"/>
</dbReference>
<dbReference type="InterPro" id="IPR013663">
    <property type="entry name" value="Helicase_SWF/SNF/SWI_bac"/>
</dbReference>
<dbReference type="EC" id="3.6.4.-" evidence="6"/>
<feature type="domain" description="SWIM-type" evidence="3">
    <location>
        <begin position="51"/>
        <end position="90"/>
    </location>
</feature>
<protein>
    <submittedName>
        <fullName evidence="6">RNA polymerase-associated protein RapA</fullName>
        <ecNumber evidence="6">3.6.4.-</ecNumber>
    </submittedName>
</protein>
<dbReference type="PROSITE" id="PS51194">
    <property type="entry name" value="HELICASE_CTER"/>
    <property type="match status" value="1"/>
</dbReference>
<keyword evidence="1 6" id="KW-0378">Hydrolase</keyword>
<evidence type="ECO:0000256" key="1">
    <source>
        <dbReference type="ARBA" id="ARBA00022801"/>
    </source>
</evidence>
<dbReference type="Gene3D" id="3.40.50.300">
    <property type="entry name" value="P-loop containing nucleotide triphosphate hydrolases"/>
    <property type="match status" value="1"/>
</dbReference>
<evidence type="ECO:0000259" key="5">
    <source>
        <dbReference type="PROSITE" id="PS51194"/>
    </source>
</evidence>
<evidence type="ECO:0000313" key="6">
    <source>
        <dbReference type="EMBL" id="VTZ89645.1"/>
    </source>
</evidence>
<dbReference type="GO" id="GO:0008270">
    <property type="term" value="F:zinc ion binding"/>
    <property type="evidence" value="ECO:0007669"/>
    <property type="project" value="UniProtKB-KW"/>
</dbReference>
<dbReference type="PROSITE" id="PS51192">
    <property type="entry name" value="HELICASE_ATP_BIND_1"/>
    <property type="match status" value="1"/>
</dbReference>
<dbReference type="GO" id="GO:0016787">
    <property type="term" value="F:hydrolase activity"/>
    <property type="evidence" value="ECO:0007669"/>
    <property type="project" value="UniProtKB-KW"/>
</dbReference>
<proteinExistence type="predicted"/>
<dbReference type="Proteomes" id="UP000365705">
    <property type="component" value="Unassembled WGS sequence"/>
</dbReference>
<gene>
    <name evidence="6" type="primary">rapA</name>
    <name evidence="6" type="ORF">LMUP508_00838</name>
</gene>
<dbReference type="GO" id="GO:0005524">
    <property type="term" value="F:ATP binding"/>
    <property type="evidence" value="ECO:0007669"/>
    <property type="project" value="InterPro"/>
</dbReference>
<dbReference type="InterPro" id="IPR007527">
    <property type="entry name" value="Znf_SWIM"/>
</dbReference>
<organism evidence="6 7">
    <name type="scientific">Limosilactobacillus mucosae</name>
    <name type="common">Lactobacillus mucosae</name>
    <dbReference type="NCBI Taxonomy" id="97478"/>
    <lineage>
        <taxon>Bacteria</taxon>
        <taxon>Bacillati</taxon>
        <taxon>Bacillota</taxon>
        <taxon>Bacilli</taxon>
        <taxon>Lactobacillales</taxon>
        <taxon>Lactobacillaceae</taxon>
        <taxon>Limosilactobacillus</taxon>
    </lineage>
</organism>
<feature type="domain" description="Helicase C-terminal" evidence="5">
    <location>
        <begin position="1051"/>
        <end position="1214"/>
    </location>
</feature>
<feature type="domain" description="Helicase ATP-binding" evidence="4">
    <location>
        <begin position="773"/>
        <end position="931"/>
    </location>
</feature>
<dbReference type="AlphaFoldDB" id="A0A508YI35"/>
<evidence type="ECO:0000259" key="3">
    <source>
        <dbReference type="PROSITE" id="PS50966"/>
    </source>
</evidence>